<dbReference type="InterPro" id="IPR050297">
    <property type="entry name" value="LipidA_mod_glycosyltrf_83"/>
</dbReference>
<dbReference type="AlphaFoldDB" id="A0A0F6W7L3"/>
<dbReference type="GO" id="GO:0009103">
    <property type="term" value="P:lipopolysaccharide biosynthetic process"/>
    <property type="evidence" value="ECO:0007669"/>
    <property type="project" value="UniProtKB-ARBA"/>
</dbReference>
<comment type="subcellular location">
    <subcellularLocation>
        <location evidence="1">Cell membrane</location>
        <topology evidence="1">Multi-pass membrane protein</topology>
    </subcellularLocation>
</comment>
<feature type="region of interest" description="Disordered" evidence="8">
    <location>
        <begin position="549"/>
        <end position="571"/>
    </location>
</feature>
<dbReference type="RefSeq" id="WP_053236586.1">
    <property type="nucleotide sequence ID" value="NZ_CP011125.1"/>
</dbReference>
<evidence type="ECO:0000256" key="1">
    <source>
        <dbReference type="ARBA" id="ARBA00004651"/>
    </source>
</evidence>
<dbReference type="KEGG" id="samy:DB32_006699"/>
<proteinExistence type="predicted"/>
<dbReference type="PANTHER" id="PTHR33908:SF11">
    <property type="entry name" value="MEMBRANE PROTEIN"/>
    <property type="match status" value="1"/>
</dbReference>
<dbReference type="Proteomes" id="UP000034883">
    <property type="component" value="Chromosome"/>
</dbReference>
<evidence type="ECO:0000256" key="4">
    <source>
        <dbReference type="ARBA" id="ARBA00022679"/>
    </source>
</evidence>
<feature type="compositionally biased region" description="Basic and acidic residues" evidence="8">
    <location>
        <begin position="559"/>
        <end position="571"/>
    </location>
</feature>
<dbReference type="STRING" id="927083.DB32_006699"/>
<sequence>MTAVDSKRAIIVPLALVWLAFTFVNLGKAAHVDDAAHLEIARWIAAHPLHPMSGLVDWSDGPAPIHQLNQPHLFFYLLALVGPSLIGAQLVVAAFGALGLASFHAWWRRYVGPQGEVLGPALLFLGPAYVPGQNVMTDAPLLALWCAFGAGLVARSTRGLVLAAVACAAACLVKYTSLVLLPILALDVVLRGRDARRLLLVLLIPIGTLAAWSLFNLYDYGGVHLVGRPIESARFSALEAAGITFGRGALWILTLGAVSPFVIAMIPALRDEPRWRRAALISAIAIVVLTVATQLIAAHVPPMRGETIAHSAARAVFFVAGIAVIALVVRSARIVEDETRVTTVLVVWLALTALFVIVLSPFVAVRHLLLVLPIAMTVIARAHLTALTSIAARPFLNAAVGLTVALGMLLGISDRRWAERYREVAAREGDASVASGLRTFFVGHWGWQWHAARAGLEPYVPGRTELRSGDRIIRPWLVDQPAWDERDAPRLHLAHVEEIAPAPLDWLRTTTDRLGYYSVWHGLPFTISNAPVERFETWIVDRATSLQREPLEASQASDSRTRSSEQRAPRL</sequence>
<organism evidence="10 11">
    <name type="scientific">Sandaracinus amylolyticus</name>
    <dbReference type="NCBI Taxonomy" id="927083"/>
    <lineage>
        <taxon>Bacteria</taxon>
        <taxon>Pseudomonadati</taxon>
        <taxon>Myxococcota</taxon>
        <taxon>Polyangia</taxon>
        <taxon>Polyangiales</taxon>
        <taxon>Sandaracinaceae</taxon>
        <taxon>Sandaracinus</taxon>
    </lineage>
</organism>
<name>A0A0F6W7L3_9BACT</name>
<evidence type="ECO:0000313" key="11">
    <source>
        <dbReference type="Proteomes" id="UP000034883"/>
    </source>
</evidence>
<reference evidence="10 11" key="1">
    <citation type="submission" date="2015-03" db="EMBL/GenBank/DDBJ databases">
        <title>Genome assembly of Sandaracinus amylolyticus DSM 53668.</title>
        <authorList>
            <person name="Sharma G."/>
            <person name="Subramanian S."/>
        </authorList>
    </citation>
    <scope>NUCLEOTIDE SEQUENCE [LARGE SCALE GENOMIC DNA]</scope>
    <source>
        <strain evidence="10 11">DSM 53668</strain>
    </source>
</reference>
<keyword evidence="7 9" id="KW-0472">Membrane</keyword>
<feature type="transmembrane region" description="Helical" evidence="9">
    <location>
        <begin position="73"/>
        <end position="100"/>
    </location>
</feature>
<feature type="transmembrane region" description="Helical" evidence="9">
    <location>
        <begin position="135"/>
        <end position="154"/>
    </location>
</feature>
<dbReference type="PANTHER" id="PTHR33908">
    <property type="entry name" value="MANNOSYLTRANSFERASE YKCB-RELATED"/>
    <property type="match status" value="1"/>
</dbReference>
<evidence type="ECO:0000313" key="10">
    <source>
        <dbReference type="EMBL" id="AKF09550.1"/>
    </source>
</evidence>
<feature type="transmembrane region" description="Helical" evidence="9">
    <location>
        <begin position="341"/>
        <end position="362"/>
    </location>
</feature>
<gene>
    <name evidence="10" type="ORF">DB32_006699</name>
</gene>
<feature type="transmembrane region" description="Helical" evidence="9">
    <location>
        <begin position="198"/>
        <end position="218"/>
    </location>
</feature>
<keyword evidence="11" id="KW-1185">Reference proteome</keyword>
<feature type="transmembrane region" description="Helical" evidence="9">
    <location>
        <begin position="160"/>
        <end position="186"/>
    </location>
</feature>
<feature type="transmembrane region" description="Helical" evidence="9">
    <location>
        <begin position="248"/>
        <end position="266"/>
    </location>
</feature>
<evidence type="ECO:0000256" key="3">
    <source>
        <dbReference type="ARBA" id="ARBA00022676"/>
    </source>
</evidence>
<dbReference type="OrthoDB" id="844784at2"/>
<evidence type="ECO:0000256" key="9">
    <source>
        <dbReference type="SAM" id="Phobius"/>
    </source>
</evidence>
<evidence type="ECO:0000256" key="7">
    <source>
        <dbReference type="ARBA" id="ARBA00023136"/>
    </source>
</evidence>
<evidence type="ECO:0000256" key="2">
    <source>
        <dbReference type="ARBA" id="ARBA00022475"/>
    </source>
</evidence>
<keyword evidence="4" id="KW-0808">Transferase</keyword>
<keyword evidence="3" id="KW-0328">Glycosyltransferase</keyword>
<dbReference type="GO" id="GO:0005886">
    <property type="term" value="C:plasma membrane"/>
    <property type="evidence" value="ECO:0007669"/>
    <property type="project" value="UniProtKB-SubCell"/>
</dbReference>
<keyword evidence="6 9" id="KW-1133">Transmembrane helix</keyword>
<evidence type="ECO:0008006" key="12">
    <source>
        <dbReference type="Google" id="ProtNLM"/>
    </source>
</evidence>
<evidence type="ECO:0000256" key="6">
    <source>
        <dbReference type="ARBA" id="ARBA00022989"/>
    </source>
</evidence>
<feature type="transmembrane region" description="Helical" evidence="9">
    <location>
        <begin position="278"/>
        <end position="300"/>
    </location>
</feature>
<dbReference type="GO" id="GO:0016763">
    <property type="term" value="F:pentosyltransferase activity"/>
    <property type="evidence" value="ECO:0007669"/>
    <property type="project" value="TreeGrafter"/>
</dbReference>
<feature type="transmembrane region" description="Helical" evidence="9">
    <location>
        <begin position="394"/>
        <end position="412"/>
    </location>
</feature>
<keyword evidence="2" id="KW-1003">Cell membrane</keyword>
<keyword evidence="5 9" id="KW-0812">Transmembrane</keyword>
<evidence type="ECO:0000256" key="8">
    <source>
        <dbReference type="SAM" id="MobiDB-lite"/>
    </source>
</evidence>
<feature type="transmembrane region" description="Helical" evidence="9">
    <location>
        <begin position="312"/>
        <end position="329"/>
    </location>
</feature>
<accession>A0A0F6W7L3</accession>
<evidence type="ECO:0000256" key="5">
    <source>
        <dbReference type="ARBA" id="ARBA00022692"/>
    </source>
</evidence>
<protein>
    <recommendedName>
        <fullName evidence="12">Glycosyltransferase RgtA/B/C/D-like domain-containing protein</fullName>
    </recommendedName>
</protein>
<dbReference type="EMBL" id="CP011125">
    <property type="protein sequence ID" value="AKF09550.1"/>
    <property type="molecule type" value="Genomic_DNA"/>
</dbReference>